<accession>A0A6S7LLI8</accession>
<dbReference type="Gene3D" id="3.10.20.370">
    <property type="match status" value="1"/>
</dbReference>
<feature type="compositionally biased region" description="Basic and acidic residues" evidence="1">
    <location>
        <begin position="1280"/>
        <end position="1289"/>
    </location>
</feature>
<comment type="caution">
    <text evidence="2">The sequence shown here is derived from an EMBL/GenBank/DDBJ whole genome shotgun (WGS) entry which is preliminary data.</text>
</comment>
<dbReference type="PROSITE" id="PS50878">
    <property type="entry name" value="RT_POL"/>
    <property type="match status" value="1"/>
</dbReference>
<dbReference type="Proteomes" id="UP001152795">
    <property type="component" value="Unassembled WGS sequence"/>
</dbReference>
<dbReference type="InterPro" id="IPR043128">
    <property type="entry name" value="Rev_trsase/Diguanyl_cyclase"/>
</dbReference>
<organism evidence="2 3">
    <name type="scientific">Paramuricea clavata</name>
    <name type="common">Red gorgonian</name>
    <name type="synonym">Violescent sea-whip</name>
    <dbReference type="NCBI Taxonomy" id="317549"/>
    <lineage>
        <taxon>Eukaryota</taxon>
        <taxon>Metazoa</taxon>
        <taxon>Cnidaria</taxon>
        <taxon>Anthozoa</taxon>
        <taxon>Octocorallia</taxon>
        <taxon>Malacalcyonacea</taxon>
        <taxon>Plexauridae</taxon>
        <taxon>Paramuricea</taxon>
    </lineage>
</organism>
<dbReference type="InterPro" id="IPR050951">
    <property type="entry name" value="Retrovirus_Pol_polyprotein"/>
</dbReference>
<gene>
    <name evidence="2" type="ORF">PACLA_8A081189</name>
</gene>
<dbReference type="Pfam" id="PF00665">
    <property type="entry name" value="rve"/>
    <property type="match status" value="1"/>
</dbReference>
<dbReference type="PROSITE" id="PS50994">
    <property type="entry name" value="INTEGRASE"/>
    <property type="match status" value="1"/>
</dbReference>
<feature type="compositionally biased region" description="Basic and acidic residues" evidence="1">
    <location>
        <begin position="167"/>
        <end position="180"/>
    </location>
</feature>
<feature type="region of interest" description="Disordered" evidence="1">
    <location>
        <begin position="154"/>
        <end position="183"/>
    </location>
</feature>
<dbReference type="InterPro" id="IPR005162">
    <property type="entry name" value="Retrotrans_gag_dom"/>
</dbReference>
<dbReference type="GO" id="GO:0015074">
    <property type="term" value="P:DNA integration"/>
    <property type="evidence" value="ECO:0007669"/>
    <property type="project" value="InterPro"/>
</dbReference>
<dbReference type="InterPro" id="IPR036397">
    <property type="entry name" value="RNaseH_sf"/>
</dbReference>
<dbReference type="Pfam" id="PF03732">
    <property type="entry name" value="Retrotrans_gag"/>
    <property type="match status" value="1"/>
</dbReference>
<proteinExistence type="predicted"/>
<dbReference type="EMBL" id="CACRXK020020016">
    <property type="protein sequence ID" value="CAB4034319.1"/>
    <property type="molecule type" value="Genomic_DNA"/>
</dbReference>
<evidence type="ECO:0000256" key="1">
    <source>
        <dbReference type="SAM" id="MobiDB-lite"/>
    </source>
</evidence>
<protein>
    <submittedName>
        <fullName evidence="2">Transposon Tf2-9 poly</fullName>
    </submittedName>
</protein>
<name>A0A6S7LLI8_PARCT</name>
<keyword evidence="3" id="KW-1185">Reference proteome</keyword>
<dbReference type="FunFam" id="3.10.20.370:FF:000001">
    <property type="entry name" value="Retrovirus-related Pol polyprotein from transposon 17.6-like protein"/>
    <property type="match status" value="1"/>
</dbReference>
<dbReference type="InterPro" id="IPR041577">
    <property type="entry name" value="RT_RNaseH_2"/>
</dbReference>
<dbReference type="OrthoDB" id="115435at2759"/>
<dbReference type="SUPFAM" id="SSF53098">
    <property type="entry name" value="Ribonuclease H-like"/>
    <property type="match status" value="1"/>
</dbReference>
<feature type="compositionally biased region" description="Basic and acidic residues" evidence="1">
    <location>
        <begin position="1243"/>
        <end position="1271"/>
    </location>
</feature>
<dbReference type="InterPro" id="IPR012337">
    <property type="entry name" value="RNaseH-like_sf"/>
</dbReference>
<evidence type="ECO:0000313" key="2">
    <source>
        <dbReference type="EMBL" id="CAB4034319.1"/>
    </source>
</evidence>
<dbReference type="Pfam" id="PF17921">
    <property type="entry name" value="Integrase_H2C2"/>
    <property type="match status" value="1"/>
</dbReference>
<dbReference type="Gene3D" id="3.10.10.10">
    <property type="entry name" value="HIV Type 1 Reverse Transcriptase, subunit A, domain 1"/>
    <property type="match status" value="1"/>
</dbReference>
<sequence>MNLRDAGRKRALLLHYVGERVNDIFDTLPDRGENNNFNAACDALTAYFTPKKNVSFEIFKFRKLQQVPGESIDEYHTRLQIAAKYCEFHDHDTEIKLQIELGTSSKKLRQHSFRNPSLTLTDLISYARTLVETEKQASGIANSSFNMPSSAEINAVNKDNSSPNDQRSQKPEPKQKELPRTSEQVPTRKCFRCGLAWPHKDQPCPAEGQQCNNCKKYNHFARVCRSTRRKQPSNEVRKIEQAQQQVESDDSDEYVYTLETPADKENFQKTLRVGNSEIPFQIDTGSTANIINETSYKHLVDGNPTITLAKSKKRLFGFASSTPLQVLGQFQCTLESSHKITTAKVFVVKNATGCLLSGHTAIELDLIHVKVNAVTALNSKEIPTRLTPLIQEYSDVFTGIGKLKNFKVHLHIDPSVKPVVQPTRRIPFAIRNRVEVELKHLEDSDIIEPTTGPTPWREHHPQPVIDDLITDLNGAKYFSKLDLSSAYHQLELDEDSRSITTFTTHKGLYRYKRLNFGTNSASEIFQNALDNVLNGIEGCRNISDDIIIFGKTEKDHDASLQKVLEVLKANNLKLGLAKCQFDKEQLEFFGYIFSADGISPSPSKVDAVKETPVPTNPTEVRSFLGMIQYCGRFIPNLATVSAPLRMLTQKDVKWDWTSMHQEAFETLKRLLTSDTVMGYFDPSKNTELHVDASPVGLGAILTQTTPGKDDTKVMAYASRSLTPVESRYSHIEKEALAIIYGIEHFRLYLYGHVFTLITDNKPLELIYKNLQSRPSSRIERWCLRLQEYSFHVKYRPGPKNPSDYLSRHPCTATNTRNYLENIAEEHVCLIAENAIPVAMDIACIKDATRQDPTLSKTIEFIQTNNWTALEKQDKMSTGVNIDELHALYKLRDELTVSSDADILLRGNRVVIPTKLRAQAVKLAHEGHQGLVKTKCLMREKVWFYQIDSYVEECIKKCLPCQSVTRPKPPAPLKLIQIPKHPWDTVYVDFLGPFPSGELLLVVIDGRTRFPEVEIVKSTSASSTIPRLDRIFSTHGLPKKIITDNGPPFTSYEIQKFMNDNKIHHHKITPLWPQGNAEAENFMKPLKKCIQAAHVDHKNWRKEMYQFLLNYRSTPHSTTTVPPATALFGRSIRNKLPSVTETLPDMKYINETIDTADQNAKCKRNEYADKRRHARIPQLAVGDCVLVRQEKQNKLTPHFDPNPYTITAVKGTMITATRADHCITRNSSHFKLFTGGATNQGETSDNKVEGRNENARERERNVVVENRDEGRRQYPRRQRKRPEFFHDGQR</sequence>
<dbReference type="Gene3D" id="3.30.420.10">
    <property type="entry name" value="Ribonuclease H-like superfamily/Ribonuclease H"/>
    <property type="match status" value="1"/>
</dbReference>
<dbReference type="InterPro" id="IPR001584">
    <property type="entry name" value="Integrase_cat-core"/>
</dbReference>
<dbReference type="GO" id="GO:0003676">
    <property type="term" value="F:nucleic acid binding"/>
    <property type="evidence" value="ECO:0007669"/>
    <property type="project" value="InterPro"/>
</dbReference>
<dbReference type="Gene3D" id="3.30.70.270">
    <property type="match status" value="2"/>
</dbReference>
<feature type="region of interest" description="Disordered" evidence="1">
    <location>
        <begin position="1232"/>
        <end position="1289"/>
    </location>
</feature>
<dbReference type="InterPro" id="IPR000477">
    <property type="entry name" value="RT_dom"/>
</dbReference>
<dbReference type="PANTHER" id="PTHR37984:SF11">
    <property type="entry name" value="INTEGRASE CATALYTIC DOMAIN-CONTAINING PROTEIN"/>
    <property type="match status" value="1"/>
</dbReference>
<dbReference type="Pfam" id="PF00078">
    <property type="entry name" value="RVT_1"/>
    <property type="match status" value="1"/>
</dbReference>
<dbReference type="CDD" id="cd01647">
    <property type="entry name" value="RT_LTR"/>
    <property type="match status" value="1"/>
</dbReference>
<dbReference type="FunFam" id="3.30.70.270:FF:000026">
    <property type="entry name" value="Transposon Ty3-G Gag-Pol polyprotein"/>
    <property type="match status" value="1"/>
</dbReference>
<reference evidence="2" key="1">
    <citation type="submission" date="2020-04" db="EMBL/GenBank/DDBJ databases">
        <authorList>
            <person name="Alioto T."/>
            <person name="Alioto T."/>
            <person name="Gomez Garrido J."/>
        </authorList>
    </citation>
    <scope>NUCLEOTIDE SEQUENCE</scope>
    <source>
        <strain evidence="2">A484AB</strain>
    </source>
</reference>
<evidence type="ECO:0000313" key="3">
    <source>
        <dbReference type="Proteomes" id="UP001152795"/>
    </source>
</evidence>
<dbReference type="FunFam" id="1.10.340.70:FF:000003">
    <property type="entry name" value="Protein CBG25708"/>
    <property type="match status" value="1"/>
</dbReference>
<dbReference type="CDD" id="cd09274">
    <property type="entry name" value="RNase_HI_RT_Ty3"/>
    <property type="match status" value="1"/>
</dbReference>
<dbReference type="InterPro" id="IPR041588">
    <property type="entry name" value="Integrase_H2C2"/>
</dbReference>
<dbReference type="Pfam" id="PF17919">
    <property type="entry name" value="RT_RNaseH_2"/>
    <property type="match status" value="1"/>
</dbReference>
<feature type="compositionally biased region" description="Polar residues" evidence="1">
    <location>
        <begin position="154"/>
        <end position="166"/>
    </location>
</feature>
<dbReference type="SUPFAM" id="SSF56672">
    <property type="entry name" value="DNA/RNA polymerases"/>
    <property type="match status" value="1"/>
</dbReference>
<dbReference type="InterPro" id="IPR043502">
    <property type="entry name" value="DNA/RNA_pol_sf"/>
</dbReference>
<dbReference type="Gene3D" id="1.10.340.70">
    <property type="match status" value="1"/>
</dbReference>
<dbReference type="FunFam" id="3.30.420.10:FF:000063">
    <property type="entry name" value="Retrovirus-related Pol polyprotein from transposon 297-like Protein"/>
    <property type="match status" value="1"/>
</dbReference>
<dbReference type="PANTHER" id="PTHR37984">
    <property type="entry name" value="PROTEIN CBG26694"/>
    <property type="match status" value="1"/>
</dbReference>